<dbReference type="RefSeq" id="WP_254093124.1">
    <property type="nucleotide sequence ID" value="NZ_JAHESC010000050.1"/>
</dbReference>
<sequence>MSTPSAPPPAHMPANFYACYTDYMTALEALKLLHIGESFYAISLVHAPGLCHPIDKELSSVDPVLTFFHSRRQAPTRPPCTEASGFFCMFKDSFLTATMRNTIDALPMFDGSGSPVYALRENQEQYLVNVFRNIHTEAQSDYIFKTSLLQTYIMELIHYALKMTH</sequence>
<gene>
    <name evidence="1" type="ORF">KK078_25290</name>
</gene>
<evidence type="ECO:0000313" key="1">
    <source>
        <dbReference type="EMBL" id="MBT1689902.1"/>
    </source>
</evidence>
<dbReference type="EMBL" id="JAHESC010000050">
    <property type="protein sequence ID" value="MBT1689902.1"/>
    <property type="molecule type" value="Genomic_DNA"/>
</dbReference>
<evidence type="ECO:0000313" key="2">
    <source>
        <dbReference type="Proteomes" id="UP001319180"/>
    </source>
</evidence>
<protein>
    <submittedName>
        <fullName evidence="1">Uncharacterized protein</fullName>
    </submittedName>
</protein>
<comment type="caution">
    <text evidence="1">The sequence shown here is derived from an EMBL/GenBank/DDBJ whole genome shotgun (WGS) entry which is preliminary data.</text>
</comment>
<name>A0AAP2GFU7_9BACT</name>
<organism evidence="1 2">
    <name type="scientific">Dawidia soli</name>
    <dbReference type="NCBI Taxonomy" id="2782352"/>
    <lineage>
        <taxon>Bacteria</taxon>
        <taxon>Pseudomonadati</taxon>
        <taxon>Bacteroidota</taxon>
        <taxon>Cytophagia</taxon>
        <taxon>Cytophagales</taxon>
        <taxon>Chryseotaleaceae</taxon>
        <taxon>Dawidia</taxon>
    </lineage>
</organism>
<accession>A0AAP2GFU7</accession>
<proteinExistence type="predicted"/>
<dbReference type="AlphaFoldDB" id="A0AAP2GFU7"/>
<dbReference type="Proteomes" id="UP001319180">
    <property type="component" value="Unassembled WGS sequence"/>
</dbReference>
<keyword evidence="2" id="KW-1185">Reference proteome</keyword>
<reference evidence="1 2" key="1">
    <citation type="submission" date="2021-05" db="EMBL/GenBank/DDBJ databases">
        <title>A Polyphasic approach of four new species of the genus Ohtaekwangia: Ohtaekwangia histidinii sp. nov., Ohtaekwangia cretensis sp. nov., Ohtaekwangia indiensis sp. nov., Ohtaekwangia reichenbachii sp. nov. from diverse environment.</title>
        <authorList>
            <person name="Octaviana S."/>
        </authorList>
    </citation>
    <scope>NUCLEOTIDE SEQUENCE [LARGE SCALE GENOMIC DNA]</scope>
    <source>
        <strain evidence="1 2">PWU37</strain>
    </source>
</reference>